<organism evidence="6 7">
    <name type="scientific">Ornithinimicrobium cerasi</name>
    <dbReference type="NCBI Taxonomy" id="2248773"/>
    <lineage>
        <taxon>Bacteria</taxon>
        <taxon>Bacillati</taxon>
        <taxon>Actinomycetota</taxon>
        <taxon>Actinomycetes</taxon>
        <taxon>Micrococcales</taxon>
        <taxon>Ornithinimicrobiaceae</taxon>
        <taxon>Ornithinimicrobium</taxon>
    </lineage>
</organism>
<feature type="transmembrane region" description="Helical" evidence="5">
    <location>
        <begin position="213"/>
        <end position="234"/>
    </location>
</feature>
<comment type="subcellular location">
    <subcellularLocation>
        <location evidence="1">Endomembrane system</location>
        <topology evidence="1">Multi-pass membrane protein</topology>
    </subcellularLocation>
</comment>
<proteinExistence type="predicted"/>
<keyword evidence="2 5" id="KW-0812">Transmembrane</keyword>
<dbReference type="PANTHER" id="PTHR31851">
    <property type="entry name" value="FE(2+)/MN(2+) TRANSPORTER PCL1"/>
    <property type="match status" value="1"/>
</dbReference>
<gene>
    <name evidence="6" type="ORF">SAMN05421879_10855</name>
</gene>
<dbReference type="OrthoDB" id="188924at2"/>
<sequence>MVHVGHAEPLGTSAARLNWLRAGVLGANDGIISTAGVVIGVAAATPSRTAVLVAGLASLAAGAMSMAVGEYVSVSTQRDSEKALLEKERRELEEMPEEELEELAAIYRAKGISDDLAHQVARQLTDHDALGAHAEAELGIDPHDLTNPWHAAWASMLAFTLGAVLPLLAILLPPPAWQVPVTVGAVLLALFLTGTVSATLGGSPRGRAIARNVLGGALAMALTYGIGSLMGVTVV</sequence>
<evidence type="ECO:0000256" key="2">
    <source>
        <dbReference type="ARBA" id="ARBA00022692"/>
    </source>
</evidence>
<feature type="transmembrane region" description="Helical" evidence="5">
    <location>
        <begin position="50"/>
        <end position="72"/>
    </location>
</feature>
<reference evidence="7" key="1">
    <citation type="submission" date="2017-08" db="EMBL/GenBank/DDBJ databases">
        <authorList>
            <person name="Varghese N."/>
            <person name="Submissions S."/>
        </authorList>
    </citation>
    <scope>NUCLEOTIDE SEQUENCE [LARGE SCALE GENOMIC DNA]</scope>
    <source>
        <strain evidence="7">USBA17B2</strain>
    </source>
</reference>
<feature type="transmembrane region" description="Helical" evidence="5">
    <location>
        <begin position="22"/>
        <end position="44"/>
    </location>
</feature>
<keyword evidence="7" id="KW-1185">Reference proteome</keyword>
<evidence type="ECO:0000313" key="6">
    <source>
        <dbReference type="EMBL" id="SOC56605.1"/>
    </source>
</evidence>
<evidence type="ECO:0000256" key="4">
    <source>
        <dbReference type="ARBA" id="ARBA00023136"/>
    </source>
</evidence>
<dbReference type="EMBL" id="OBQK01000008">
    <property type="protein sequence ID" value="SOC56605.1"/>
    <property type="molecule type" value="Genomic_DNA"/>
</dbReference>
<dbReference type="Pfam" id="PF01988">
    <property type="entry name" value="VIT1"/>
    <property type="match status" value="1"/>
</dbReference>
<feature type="transmembrane region" description="Helical" evidence="5">
    <location>
        <begin position="177"/>
        <end position="201"/>
    </location>
</feature>
<evidence type="ECO:0000256" key="1">
    <source>
        <dbReference type="ARBA" id="ARBA00004127"/>
    </source>
</evidence>
<keyword evidence="3 5" id="KW-1133">Transmembrane helix</keyword>
<dbReference type="GO" id="GO:0012505">
    <property type="term" value="C:endomembrane system"/>
    <property type="evidence" value="ECO:0007669"/>
    <property type="project" value="UniProtKB-SubCell"/>
</dbReference>
<accession>A0A285VRC9</accession>
<evidence type="ECO:0000256" key="5">
    <source>
        <dbReference type="SAM" id="Phobius"/>
    </source>
</evidence>
<feature type="transmembrane region" description="Helical" evidence="5">
    <location>
        <begin position="151"/>
        <end position="171"/>
    </location>
</feature>
<dbReference type="GO" id="GO:0005384">
    <property type="term" value="F:manganese ion transmembrane transporter activity"/>
    <property type="evidence" value="ECO:0007669"/>
    <property type="project" value="InterPro"/>
</dbReference>
<evidence type="ECO:0000313" key="7">
    <source>
        <dbReference type="Proteomes" id="UP000219688"/>
    </source>
</evidence>
<name>A0A285VRC9_9MICO</name>
<protein>
    <submittedName>
        <fullName evidence="6">Predicted Fe2+/Mn2+ transporter, VIT1/CCC1 family</fullName>
    </submittedName>
</protein>
<evidence type="ECO:0000256" key="3">
    <source>
        <dbReference type="ARBA" id="ARBA00022989"/>
    </source>
</evidence>
<dbReference type="AlphaFoldDB" id="A0A285VRC9"/>
<dbReference type="CDD" id="cd02432">
    <property type="entry name" value="Nodulin-21_like_1"/>
    <property type="match status" value="1"/>
</dbReference>
<dbReference type="GO" id="GO:0030026">
    <property type="term" value="P:intracellular manganese ion homeostasis"/>
    <property type="evidence" value="ECO:0007669"/>
    <property type="project" value="InterPro"/>
</dbReference>
<dbReference type="InterPro" id="IPR008217">
    <property type="entry name" value="Ccc1_fam"/>
</dbReference>
<dbReference type="RefSeq" id="WP_097188601.1">
    <property type="nucleotide sequence ID" value="NZ_OBQK01000008.1"/>
</dbReference>
<keyword evidence="4 5" id="KW-0472">Membrane</keyword>
<dbReference type="Proteomes" id="UP000219688">
    <property type="component" value="Unassembled WGS sequence"/>
</dbReference>